<gene>
    <name evidence="1" type="ORF">N7476_003350</name>
</gene>
<dbReference type="OrthoDB" id="6359816at2759"/>
<evidence type="ECO:0000313" key="1">
    <source>
        <dbReference type="EMBL" id="KAJ5324750.1"/>
    </source>
</evidence>
<proteinExistence type="predicted"/>
<dbReference type="AlphaFoldDB" id="A0A9W9HKF8"/>
<sequence length="121" mass="14232">MEKARLDRDPFLMKKTLEFLYTDVYNVTFQISGNDSEQPCTKRRKVLNGMGSSNASEWAAHKALFHTRMYAEGDYFMIDTLKRLARKSFFPLICHRLDSKDAQSLVEIYSKRANYQELKKH</sequence>
<reference evidence="1" key="1">
    <citation type="submission" date="2022-12" db="EMBL/GenBank/DDBJ databases">
        <authorList>
            <person name="Petersen C."/>
        </authorList>
    </citation>
    <scope>NUCLEOTIDE SEQUENCE</scope>
    <source>
        <strain evidence="1">IBT 21472</strain>
    </source>
</reference>
<accession>A0A9W9HKF8</accession>
<dbReference type="Proteomes" id="UP001147746">
    <property type="component" value="Unassembled WGS sequence"/>
</dbReference>
<organism evidence="1 2">
    <name type="scientific">Penicillium atrosanguineum</name>
    <dbReference type="NCBI Taxonomy" id="1132637"/>
    <lineage>
        <taxon>Eukaryota</taxon>
        <taxon>Fungi</taxon>
        <taxon>Dikarya</taxon>
        <taxon>Ascomycota</taxon>
        <taxon>Pezizomycotina</taxon>
        <taxon>Eurotiomycetes</taxon>
        <taxon>Eurotiomycetidae</taxon>
        <taxon>Eurotiales</taxon>
        <taxon>Aspergillaceae</taxon>
        <taxon>Penicillium</taxon>
    </lineage>
</organism>
<reference evidence="1" key="2">
    <citation type="journal article" date="2023" name="IMA Fungus">
        <title>Comparative genomic study of the Penicillium genus elucidates a diverse pangenome and 15 lateral gene transfer events.</title>
        <authorList>
            <person name="Petersen C."/>
            <person name="Sorensen T."/>
            <person name="Nielsen M.R."/>
            <person name="Sondergaard T.E."/>
            <person name="Sorensen J.L."/>
            <person name="Fitzpatrick D.A."/>
            <person name="Frisvad J.C."/>
            <person name="Nielsen K.L."/>
        </authorList>
    </citation>
    <scope>NUCLEOTIDE SEQUENCE</scope>
    <source>
        <strain evidence="1">IBT 21472</strain>
    </source>
</reference>
<name>A0A9W9HKF8_9EURO</name>
<keyword evidence="2" id="KW-1185">Reference proteome</keyword>
<dbReference type="EMBL" id="JAPZBO010000002">
    <property type="protein sequence ID" value="KAJ5324750.1"/>
    <property type="molecule type" value="Genomic_DNA"/>
</dbReference>
<evidence type="ECO:0000313" key="2">
    <source>
        <dbReference type="Proteomes" id="UP001147746"/>
    </source>
</evidence>
<protein>
    <submittedName>
        <fullName evidence="1">Uncharacterized protein</fullName>
    </submittedName>
</protein>
<comment type="caution">
    <text evidence="1">The sequence shown here is derived from an EMBL/GenBank/DDBJ whole genome shotgun (WGS) entry which is preliminary data.</text>
</comment>